<reference evidence="1 2" key="1">
    <citation type="submission" date="2013-12" db="EMBL/GenBank/DDBJ databases">
        <authorList>
            <person name="Zelazny A."/>
            <person name="Olivier K."/>
            <person name="Holland S."/>
            <person name="Lenaerts A."/>
            <person name="Ordway D."/>
            <person name="DeGroote M.A."/>
            <person name="Parker T."/>
            <person name="Sizemore C."/>
            <person name="Tallon L.J."/>
            <person name="Sadzewicz L.K."/>
            <person name="Sengamalay N."/>
            <person name="Fraser C.M."/>
            <person name="Hine E."/>
            <person name="Shefchek K.A."/>
            <person name="Das S.P."/>
            <person name="Tettelin H."/>
        </authorList>
    </citation>
    <scope>NUCLEOTIDE SEQUENCE [LARGE SCALE GENOMIC DNA]</scope>
    <source>
        <strain evidence="1 2">1513</strain>
    </source>
</reference>
<dbReference type="EMBL" id="JAOJ01000003">
    <property type="protein sequence ID" value="EUA66324.1"/>
    <property type="molecule type" value="Genomic_DNA"/>
</dbReference>
<dbReference type="PATRIC" id="fig|1299321.3.peg.3875"/>
<evidence type="ECO:0000313" key="2">
    <source>
        <dbReference type="Proteomes" id="UP000023351"/>
    </source>
</evidence>
<accession>X8DDC1</accession>
<dbReference type="Proteomes" id="UP000023351">
    <property type="component" value="Unassembled WGS sequence"/>
</dbReference>
<sequence length="108" mass="12229">MTELEQLGKILEDSGDTIAPGDIDGFVHVASIRHPDRRWSYTSEEVMRAPSGRLYAFLNEHGLTECQDDGYGPEFHDYTVYEVEAVTEFVERTRYVKVEQASAAEVEA</sequence>
<proteinExistence type="predicted"/>
<evidence type="ECO:0000313" key="1">
    <source>
        <dbReference type="EMBL" id="EUA66324.1"/>
    </source>
</evidence>
<dbReference type="AlphaFoldDB" id="X8DDC1"/>
<gene>
    <name evidence="1" type="ORF">I540_4024</name>
</gene>
<protein>
    <submittedName>
        <fullName evidence="1">Uncharacterized protein</fullName>
    </submittedName>
</protein>
<name>X8DDC1_9MYCO</name>
<comment type="caution">
    <text evidence="1">The sequence shown here is derived from an EMBL/GenBank/DDBJ whole genome shotgun (WGS) entry which is preliminary data.</text>
</comment>
<organism evidence="1 2">
    <name type="scientific">Mycobacteroides abscessus subsp. bolletii 1513</name>
    <dbReference type="NCBI Taxonomy" id="1299321"/>
    <lineage>
        <taxon>Bacteria</taxon>
        <taxon>Bacillati</taxon>
        <taxon>Actinomycetota</taxon>
        <taxon>Actinomycetes</taxon>
        <taxon>Mycobacteriales</taxon>
        <taxon>Mycobacteriaceae</taxon>
        <taxon>Mycobacteroides</taxon>
        <taxon>Mycobacteroides abscessus</taxon>
    </lineage>
</organism>